<evidence type="ECO:0000313" key="3">
    <source>
        <dbReference type="Proteomes" id="UP000078543"/>
    </source>
</evidence>
<evidence type="ECO:0000256" key="1">
    <source>
        <dbReference type="SAM" id="SignalP"/>
    </source>
</evidence>
<proteinExistence type="predicted"/>
<gene>
    <name evidence="2" type="ORF">A6A05_08465</name>
</gene>
<dbReference type="RefSeq" id="WP_068498355.1">
    <property type="nucleotide sequence ID" value="NZ_LWQU01000112.1"/>
</dbReference>
<dbReference type="OrthoDB" id="7355661at2"/>
<feature type="signal peptide" evidence="1">
    <location>
        <begin position="1"/>
        <end position="22"/>
    </location>
</feature>
<accession>A0A178MVM7</accession>
<feature type="chain" id="PRO_5008092283" description="PEGA domain-containing protein" evidence="1">
    <location>
        <begin position="23"/>
        <end position="150"/>
    </location>
</feature>
<evidence type="ECO:0000313" key="2">
    <source>
        <dbReference type="EMBL" id="OAN54388.1"/>
    </source>
</evidence>
<protein>
    <recommendedName>
        <fullName evidence="4">PEGA domain-containing protein</fullName>
    </recommendedName>
</protein>
<dbReference type="PROSITE" id="PS51257">
    <property type="entry name" value="PROKAR_LIPOPROTEIN"/>
    <property type="match status" value="1"/>
</dbReference>
<organism evidence="2 3">
    <name type="scientific">Magnetospirillum moscoviense</name>
    <dbReference type="NCBI Taxonomy" id="1437059"/>
    <lineage>
        <taxon>Bacteria</taxon>
        <taxon>Pseudomonadati</taxon>
        <taxon>Pseudomonadota</taxon>
        <taxon>Alphaproteobacteria</taxon>
        <taxon>Rhodospirillales</taxon>
        <taxon>Rhodospirillaceae</taxon>
        <taxon>Magnetospirillum</taxon>
    </lineage>
</organism>
<dbReference type="STRING" id="1437059.A6A05_08465"/>
<name>A0A178MVM7_9PROT</name>
<evidence type="ECO:0008006" key="4">
    <source>
        <dbReference type="Google" id="ProtNLM"/>
    </source>
</evidence>
<keyword evidence="3" id="KW-1185">Reference proteome</keyword>
<sequence length="150" mass="15668">MIGLWVKRGAVLAAIGLLGACASVVGSTESTVQIRTNPDKARCELKGMDGFEATIETPAAITIPNRASPVAVMCLAPGFRQTAHTLTASADGWIWGNSAFMVATGGIAVLGALVDESRGAGKAYAEEVDYTLTPDRPRPVKLRTRDAPGR</sequence>
<keyword evidence="1" id="KW-0732">Signal</keyword>
<reference evidence="2 3" key="1">
    <citation type="submission" date="2016-04" db="EMBL/GenBank/DDBJ databases">
        <title>Draft genome sequence of freshwater magnetotactic bacteria Magnetospirillum marisnigri SP-1 and Magnetospirillum moscoviense BB-1.</title>
        <authorList>
            <person name="Koziaeva V."/>
            <person name="Dziuba M.V."/>
            <person name="Ivanov T.M."/>
            <person name="Kuznetsov B."/>
            <person name="Grouzdev D.S."/>
        </authorList>
    </citation>
    <scope>NUCLEOTIDE SEQUENCE [LARGE SCALE GENOMIC DNA]</scope>
    <source>
        <strain evidence="2 3">BB-1</strain>
    </source>
</reference>
<dbReference type="AlphaFoldDB" id="A0A178MVM7"/>
<comment type="caution">
    <text evidence="2">The sequence shown here is derived from an EMBL/GenBank/DDBJ whole genome shotgun (WGS) entry which is preliminary data.</text>
</comment>
<dbReference type="Proteomes" id="UP000078543">
    <property type="component" value="Unassembled WGS sequence"/>
</dbReference>
<dbReference type="EMBL" id="LWQU01000112">
    <property type="protein sequence ID" value="OAN54388.1"/>
    <property type="molecule type" value="Genomic_DNA"/>
</dbReference>